<accession>A0A4Y7U1V7</accession>
<protein>
    <submittedName>
        <fullName evidence="3">Response regulator</fullName>
    </submittedName>
</protein>
<dbReference type="EMBL" id="QWDN01001329">
    <property type="protein sequence ID" value="TEB40420.1"/>
    <property type="molecule type" value="Genomic_DNA"/>
</dbReference>
<dbReference type="GO" id="GO:0000160">
    <property type="term" value="P:phosphorelay signal transduction system"/>
    <property type="evidence" value="ECO:0007669"/>
    <property type="project" value="InterPro"/>
</dbReference>
<organism evidence="3 4">
    <name type="scientific">Flavobacterium circumlabens</name>
    <dbReference type="NCBI Taxonomy" id="2133765"/>
    <lineage>
        <taxon>Bacteria</taxon>
        <taxon>Pseudomonadati</taxon>
        <taxon>Bacteroidota</taxon>
        <taxon>Flavobacteriia</taxon>
        <taxon>Flavobacteriales</taxon>
        <taxon>Flavobacteriaceae</taxon>
        <taxon>Flavobacterium</taxon>
    </lineage>
</organism>
<gene>
    <name evidence="3" type="ORF">D0809_30695</name>
</gene>
<sequence>MILIVDDIKANIIALKKTLELHDIEVDTAESGEEALKK</sequence>
<comment type="caution">
    <text evidence="1">Lacks conserved residue(s) required for the propagation of feature annotation.</text>
</comment>
<feature type="non-terminal residue" evidence="3">
    <location>
        <position position="38"/>
    </location>
</feature>
<comment type="caution">
    <text evidence="3">The sequence shown here is derived from an EMBL/GenBank/DDBJ whole genome shotgun (WGS) entry which is preliminary data.</text>
</comment>
<feature type="domain" description="Response regulatory" evidence="2">
    <location>
        <begin position="1"/>
        <end position="38"/>
    </location>
</feature>
<proteinExistence type="predicted"/>
<dbReference type="PROSITE" id="PS50110">
    <property type="entry name" value="RESPONSE_REGULATORY"/>
    <property type="match status" value="1"/>
</dbReference>
<evidence type="ECO:0000259" key="2">
    <source>
        <dbReference type="PROSITE" id="PS50110"/>
    </source>
</evidence>
<dbReference type="Proteomes" id="UP000298340">
    <property type="component" value="Unassembled WGS sequence"/>
</dbReference>
<evidence type="ECO:0000256" key="1">
    <source>
        <dbReference type="PROSITE-ProRule" id="PRU00169"/>
    </source>
</evidence>
<evidence type="ECO:0000313" key="4">
    <source>
        <dbReference type="Proteomes" id="UP000298340"/>
    </source>
</evidence>
<reference evidence="3 4" key="1">
    <citation type="journal article" date="2018" name="Syst. Appl. Microbiol.">
        <title>Flavobacterium circumlabens sp. nov. and Flavobacterium cupreum sp. nov., two psychrotrophic species isolated from Antarctic environmental samples.</title>
        <authorList>
            <person name="Kralova S."/>
            <person name="Busse H.J."/>
            <person name="Svec P."/>
            <person name="Maslanova I."/>
            <person name="Stankova E."/>
            <person name="Bartak M."/>
            <person name="Sedlacek I."/>
        </authorList>
    </citation>
    <scope>NUCLEOTIDE SEQUENCE [LARGE SCALE GENOMIC DNA]</scope>
    <source>
        <strain evidence="3 4">CCM 8828</strain>
    </source>
</reference>
<dbReference type="InterPro" id="IPR001789">
    <property type="entry name" value="Sig_transdc_resp-reg_receiver"/>
</dbReference>
<evidence type="ECO:0000313" key="3">
    <source>
        <dbReference type="EMBL" id="TEB40420.1"/>
    </source>
</evidence>
<dbReference type="AlphaFoldDB" id="A0A4Y7U1V7"/>
<dbReference type="InterPro" id="IPR011006">
    <property type="entry name" value="CheY-like_superfamily"/>
</dbReference>
<name>A0A4Y7U1V7_9FLAO</name>
<dbReference type="SUPFAM" id="SSF52172">
    <property type="entry name" value="CheY-like"/>
    <property type="match status" value="1"/>
</dbReference>
<dbReference type="Gene3D" id="3.40.50.2300">
    <property type="match status" value="1"/>
</dbReference>